<dbReference type="PROSITE" id="PS01079">
    <property type="entry name" value="MOCF_BIOSYNTHESIS_2"/>
    <property type="match status" value="1"/>
</dbReference>
<dbReference type="OrthoDB" id="9804758at2"/>
<evidence type="ECO:0000313" key="8">
    <source>
        <dbReference type="EMBL" id="SEO07516.1"/>
    </source>
</evidence>
<evidence type="ECO:0000259" key="7">
    <source>
        <dbReference type="SMART" id="SM00852"/>
    </source>
</evidence>
<dbReference type="CDD" id="cd00887">
    <property type="entry name" value="MoeA"/>
    <property type="match status" value="1"/>
</dbReference>
<dbReference type="GO" id="GO:0005829">
    <property type="term" value="C:cytosol"/>
    <property type="evidence" value="ECO:0007669"/>
    <property type="project" value="TreeGrafter"/>
</dbReference>
<evidence type="ECO:0000256" key="1">
    <source>
        <dbReference type="ARBA" id="ARBA00002901"/>
    </source>
</evidence>
<dbReference type="STRING" id="933059.SAMN04488103_111101"/>
<dbReference type="Gene3D" id="2.170.190.11">
    <property type="entry name" value="Molybdopterin biosynthesis moea protein, domain 3"/>
    <property type="match status" value="1"/>
</dbReference>
<dbReference type="UniPathway" id="UPA00344"/>
<protein>
    <recommendedName>
        <fullName evidence="6">Molybdopterin molybdenumtransferase</fullName>
        <ecNumber evidence="6">2.10.1.1</ecNumber>
    </recommendedName>
</protein>
<keyword evidence="4 6" id="KW-0501">Molybdenum cofactor biosynthesis</keyword>
<dbReference type="PANTHER" id="PTHR10192:SF5">
    <property type="entry name" value="GEPHYRIN"/>
    <property type="match status" value="1"/>
</dbReference>
<gene>
    <name evidence="8" type="ORF">SAMN04488103_111101</name>
</gene>
<comment type="catalytic activity">
    <reaction evidence="5">
        <text>adenylyl-molybdopterin + molybdate = Mo-molybdopterin + AMP + H(+)</text>
        <dbReference type="Rhea" id="RHEA:35047"/>
        <dbReference type="ChEBI" id="CHEBI:15378"/>
        <dbReference type="ChEBI" id="CHEBI:36264"/>
        <dbReference type="ChEBI" id="CHEBI:62727"/>
        <dbReference type="ChEBI" id="CHEBI:71302"/>
        <dbReference type="ChEBI" id="CHEBI:456215"/>
        <dbReference type="EC" id="2.10.1.1"/>
    </reaction>
</comment>
<reference evidence="8 9" key="1">
    <citation type="submission" date="2016-10" db="EMBL/GenBank/DDBJ databases">
        <authorList>
            <person name="de Groot N.N."/>
        </authorList>
    </citation>
    <scope>NUCLEOTIDE SEQUENCE [LARGE SCALE GENOMIC DNA]</scope>
    <source>
        <strain evidence="8 9">DSM 3857</strain>
    </source>
</reference>
<proteinExistence type="inferred from homology"/>
<dbReference type="EC" id="2.10.1.1" evidence="6"/>
<dbReference type="Gene3D" id="3.40.980.10">
    <property type="entry name" value="MoaB/Mog-like domain"/>
    <property type="match status" value="1"/>
</dbReference>
<keyword evidence="6" id="KW-0460">Magnesium</keyword>
<dbReference type="PANTHER" id="PTHR10192">
    <property type="entry name" value="MOLYBDOPTERIN BIOSYNTHESIS PROTEIN"/>
    <property type="match status" value="1"/>
</dbReference>
<evidence type="ECO:0000313" key="9">
    <source>
        <dbReference type="Proteomes" id="UP000198761"/>
    </source>
</evidence>
<dbReference type="GO" id="GO:0006777">
    <property type="term" value="P:Mo-molybdopterin cofactor biosynthetic process"/>
    <property type="evidence" value="ECO:0007669"/>
    <property type="project" value="UniProtKB-UniRule"/>
</dbReference>
<comment type="function">
    <text evidence="1 6">Catalyzes the insertion of molybdate into adenylated molybdopterin with the concomitant release of AMP.</text>
</comment>
<organism evidence="8 9">
    <name type="scientific">Gemmobacter aquatilis</name>
    <dbReference type="NCBI Taxonomy" id="933059"/>
    <lineage>
        <taxon>Bacteria</taxon>
        <taxon>Pseudomonadati</taxon>
        <taxon>Pseudomonadota</taxon>
        <taxon>Alphaproteobacteria</taxon>
        <taxon>Rhodobacterales</taxon>
        <taxon>Paracoccaceae</taxon>
        <taxon>Gemmobacter</taxon>
    </lineage>
</organism>
<dbReference type="GO" id="GO:0046872">
    <property type="term" value="F:metal ion binding"/>
    <property type="evidence" value="ECO:0007669"/>
    <property type="project" value="UniProtKB-UniRule"/>
</dbReference>
<dbReference type="Gene3D" id="3.90.105.10">
    <property type="entry name" value="Molybdopterin biosynthesis moea protein, domain 2"/>
    <property type="match status" value="1"/>
</dbReference>
<dbReference type="Gene3D" id="2.40.340.10">
    <property type="entry name" value="MoeA, C-terminal, domain IV"/>
    <property type="match status" value="1"/>
</dbReference>
<accession>A0A1H8LRP3</accession>
<dbReference type="Pfam" id="PF00994">
    <property type="entry name" value="MoCF_biosynth"/>
    <property type="match status" value="1"/>
</dbReference>
<dbReference type="GO" id="GO:0061599">
    <property type="term" value="F:molybdopterin molybdotransferase activity"/>
    <property type="evidence" value="ECO:0007669"/>
    <property type="project" value="UniProtKB-UniRule"/>
</dbReference>
<dbReference type="Proteomes" id="UP000198761">
    <property type="component" value="Unassembled WGS sequence"/>
</dbReference>
<dbReference type="SUPFAM" id="SSF53218">
    <property type="entry name" value="Molybdenum cofactor biosynthesis proteins"/>
    <property type="match status" value="1"/>
</dbReference>
<evidence type="ECO:0000256" key="2">
    <source>
        <dbReference type="ARBA" id="ARBA00005046"/>
    </source>
</evidence>
<dbReference type="InterPro" id="IPR036688">
    <property type="entry name" value="MoeA_C_domain_IV_sf"/>
</dbReference>
<dbReference type="Pfam" id="PF03453">
    <property type="entry name" value="MoeA_N"/>
    <property type="match status" value="1"/>
</dbReference>
<dbReference type="InterPro" id="IPR038987">
    <property type="entry name" value="MoeA-like"/>
</dbReference>
<comment type="similarity">
    <text evidence="3 6">Belongs to the MoeA family.</text>
</comment>
<name>A0A1H8LRP3_9RHOB</name>
<sequence length="425" mass="44084">MTILQPVTRSGCGCEGHDVAKKLITIDAALALIADRTAVVDGAEDIPLDRALGRILAGPVTSRFMSPPFDNAAMDGFALASAALSGDGPWTLDVVTRVPAGQTSAVPLFGLQAARIFTGAKVPEGADAVVMQEDVKLTGSTIRIDQRPKPGLNIRHAGSEMGAGVTVLDQGRRLDARAIAACAAAGAGSIPARRRLRVALLVTGDEIRAASAGRADAQIWDINTPMLSAALTQPHLDLVAVEQGLDSRDGLFLQLAEMTACADLVITTGGISVGEEDHVKPALLALGGDIHFSGVALKPGKPVSFGCVRGSTWLGLPGNPLSAFVTWQLFGTALVARLTGEAGQAARRHVVTGANISRKAGRCELRPAICTGFDGHGREVVTFDAETHSAHVCALPDSDGLIFLPAGCDFLPAGALVEFQPFCRT</sequence>
<feature type="domain" description="MoaB/Mog" evidence="7">
    <location>
        <begin position="199"/>
        <end position="337"/>
    </location>
</feature>
<dbReference type="SUPFAM" id="SSF63867">
    <property type="entry name" value="MoeA C-terminal domain-like"/>
    <property type="match status" value="1"/>
</dbReference>
<dbReference type="SMART" id="SM00852">
    <property type="entry name" value="MoCF_biosynth"/>
    <property type="match status" value="1"/>
</dbReference>
<dbReference type="EMBL" id="FOCE01000011">
    <property type="protein sequence ID" value="SEO07516.1"/>
    <property type="molecule type" value="Genomic_DNA"/>
</dbReference>
<comment type="pathway">
    <text evidence="2 6">Cofactor biosynthesis; molybdopterin biosynthesis.</text>
</comment>
<dbReference type="AlphaFoldDB" id="A0A1H8LRP3"/>
<dbReference type="SUPFAM" id="SSF63882">
    <property type="entry name" value="MoeA N-terminal region -like"/>
    <property type="match status" value="1"/>
</dbReference>
<keyword evidence="9" id="KW-1185">Reference proteome</keyword>
<dbReference type="InterPro" id="IPR005110">
    <property type="entry name" value="MoeA_linker/N"/>
</dbReference>
<dbReference type="InterPro" id="IPR008284">
    <property type="entry name" value="MoCF_biosynth_CS"/>
</dbReference>
<evidence type="ECO:0000256" key="3">
    <source>
        <dbReference type="ARBA" id="ARBA00010763"/>
    </source>
</evidence>
<evidence type="ECO:0000256" key="4">
    <source>
        <dbReference type="ARBA" id="ARBA00023150"/>
    </source>
</evidence>
<comment type="cofactor">
    <cofactor evidence="6">
        <name>Mg(2+)</name>
        <dbReference type="ChEBI" id="CHEBI:18420"/>
    </cofactor>
</comment>
<dbReference type="RefSeq" id="WP_091303247.1">
    <property type="nucleotide sequence ID" value="NZ_FOCE01000011.1"/>
</dbReference>
<evidence type="ECO:0000256" key="6">
    <source>
        <dbReference type="RuleBase" id="RU365090"/>
    </source>
</evidence>
<keyword evidence="6" id="KW-0479">Metal-binding</keyword>
<keyword evidence="6" id="KW-0500">Molybdenum</keyword>
<dbReference type="InterPro" id="IPR005111">
    <property type="entry name" value="MoeA_C_domain_IV"/>
</dbReference>
<dbReference type="InterPro" id="IPR036425">
    <property type="entry name" value="MoaB/Mog-like_dom_sf"/>
</dbReference>
<evidence type="ECO:0000256" key="5">
    <source>
        <dbReference type="ARBA" id="ARBA00047317"/>
    </source>
</evidence>
<dbReference type="InterPro" id="IPR036135">
    <property type="entry name" value="MoeA_linker/N_sf"/>
</dbReference>
<dbReference type="Pfam" id="PF03454">
    <property type="entry name" value="MoeA_C"/>
    <property type="match status" value="1"/>
</dbReference>
<dbReference type="InterPro" id="IPR001453">
    <property type="entry name" value="MoaB/Mog_dom"/>
</dbReference>
<keyword evidence="6" id="KW-0808">Transferase</keyword>